<sequence length="74" mass="8197">MKTFDVGVFVCRGKRGWRFEAYVRDYSPDWDGCNVVRVEAPNGTEAKKKAIGHIKAQMNLQSTLAPAGVNIAAR</sequence>
<organism evidence="1">
    <name type="scientific">marine sediment metagenome</name>
    <dbReference type="NCBI Taxonomy" id="412755"/>
    <lineage>
        <taxon>unclassified sequences</taxon>
        <taxon>metagenomes</taxon>
        <taxon>ecological metagenomes</taxon>
    </lineage>
</organism>
<dbReference type="AlphaFoldDB" id="A0A0F9LJP6"/>
<protein>
    <submittedName>
        <fullName evidence="1">Uncharacterized protein</fullName>
    </submittedName>
</protein>
<reference evidence="1" key="1">
    <citation type="journal article" date="2015" name="Nature">
        <title>Complex archaea that bridge the gap between prokaryotes and eukaryotes.</title>
        <authorList>
            <person name="Spang A."/>
            <person name="Saw J.H."/>
            <person name="Jorgensen S.L."/>
            <person name="Zaremba-Niedzwiedzka K."/>
            <person name="Martijn J."/>
            <person name="Lind A.E."/>
            <person name="van Eijk R."/>
            <person name="Schleper C."/>
            <person name="Guy L."/>
            <person name="Ettema T.J."/>
        </authorList>
    </citation>
    <scope>NUCLEOTIDE SEQUENCE</scope>
</reference>
<comment type="caution">
    <text evidence="1">The sequence shown here is derived from an EMBL/GenBank/DDBJ whole genome shotgun (WGS) entry which is preliminary data.</text>
</comment>
<accession>A0A0F9LJP6</accession>
<dbReference type="EMBL" id="LAZR01001171">
    <property type="protein sequence ID" value="KKN49365.1"/>
    <property type="molecule type" value="Genomic_DNA"/>
</dbReference>
<gene>
    <name evidence="2" type="ORF">LCGC14_0643410</name>
    <name evidence="1" type="ORF">LCGC14_1268530</name>
</gene>
<name>A0A0F9LJP6_9ZZZZ</name>
<proteinExistence type="predicted"/>
<dbReference type="EMBL" id="LAZR01007096">
    <property type="protein sequence ID" value="KKM87476.1"/>
    <property type="molecule type" value="Genomic_DNA"/>
</dbReference>
<evidence type="ECO:0000313" key="2">
    <source>
        <dbReference type="EMBL" id="KKN49365.1"/>
    </source>
</evidence>
<evidence type="ECO:0000313" key="1">
    <source>
        <dbReference type="EMBL" id="KKM87476.1"/>
    </source>
</evidence>